<organism evidence="1 2">
    <name type="scientific">Endozoicomonas elysicola</name>
    <dbReference type="NCBI Taxonomy" id="305900"/>
    <lineage>
        <taxon>Bacteria</taxon>
        <taxon>Pseudomonadati</taxon>
        <taxon>Pseudomonadota</taxon>
        <taxon>Gammaproteobacteria</taxon>
        <taxon>Oceanospirillales</taxon>
        <taxon>Endozoicomonadaceae</taxon>
        <taxon>Endozoicomonas</taxon>
    </lineage>
</organism>
<protein>
    <submittedName>
        <fullName evidence="1">Kinase</fullName>
    </submittedName>
</protein>
<dbReference type="EMBL" id="JOJP01000001">
    <property type="protein sequence ID" value="KEI72234.1"/>
    <property type="molecule type" value="Genomic_DNA"/>
</dbReference>
<dbReference type="InterPro" id="IPR027417">
    <property type="entry name" value="P-loop_NTPase"/>
</dbReference>
<keyword evidence="2" id="KW-1185">Reference proteome</keyword>
<keyword evidence="1" id="KW-0418">Kinase</keyword>
<dbReference type="SUPFAM" id="SSF52540">
    <property type="entry name" value="P-loop containing nucleoside triphosphate hydrolases"/>
    <property type="match status" value="1"/>
</dbReference>
<proteinExistence type="predicted"/>
<accession>A0A081KDK8</accession>
<dbReference type="Pfam" id="PF13671">
    <property type="entry name" value="AAA_33"/>
    <property type="match status" value="1"/>
</dbReference>
<gene>
    <name evidence="1" type="ORF">GV64_17195</name>
</gene>
<evidence type="ECO:0000313" key="1">
    <source>
        <dbReference type="EMBL" id="KEI72234.1"/>
    </source>
</evidence>
<comment type="caution">
    <text evidence="1">The sequence shown here is derived from an EMBL/GenBank/DDBJ whole genome shotgun (WGS) entry which is preliminary data.</text>
</comment>
<dbReference type="GO" id="GO:0016301">
    <property type="term" value="F:kinase activity"/>
    <property type="evidence" value="ECO:0007669"/>
    <property type="project" value="UniProtKB-KW"/>
</dbReference>
<dbReference type="PANTHER" id="PTHR37807:SF3">
    <property type="entry name" value="OS07G0160300 PROTEIN"/>
    <property type="match status" value="1"/>
</dbReference>
<dbReference type="Gene3D" id="3.40.50.300">
    <property type="entry name" value="P-loop containing nucleotide triphosphate hydrolases"/>
    <property type="match status" value="1"/>
</dbReference>
<keyword evidence="1" id="KW-0808">Transferase</keyword>
<dbReference type="RefSeq" id="WP_026258453.1">
    <property type="nucleotide sequence ID" value="NZ_JOJP01000001.1"/>
</dbReference>
<dbReference type="eggNOG" id="COG0645">
    <property type="taxonomic scope" value="Bacteria"/>
</dbReference>
<dbReference type="PANTHER" id="PTHR37807">
    <property type="entry name" value="OS07G0160300 PROTEIN"/>
    <property type="match status" value="1"/>
</dbReference>
<dbReference type="Proteomes" id="UP000027997">
    <property type="component" value="Unassembled WGS sequence"/>
</dbReference>
<name>A0A081KDK8_9GAMM</name>
<reference evidence="1 2" key="1">
    <citation type="submission" date="2014-06" db="EMBL/GenBank/DDBJ databases">
        <title>Whole Genome Sequences of Three Symbiotic Endozoicomonas Bacteria.</title>
        <authorList>
            <person name="Neave M.J."/>
            <person name="Apprill A."/>
            <person name="Voolstra C.R."/>
        </authorList>
    </citation>
    <scope>NUCLEOTIDE SEQUENCE [LARGE SCALE GENOMIC DNA]</scope>
    <source>
        <strain evidence="1 2">DSM 22380</strain>
    </source>
</reference>
<evidence type="ECO:0000313" key="2">
    <source>
        <dbReference type="Proteomes" id="UP000027997"/>
    </source>
</evidence>
<dbReference type="AlphaFoldDB" id="A0A081KDK8"/>
<sequence length="168" mass="19092">MGIPTLYIFSGLPASGKSTLAQLLSRHLRAMYVRIDTIEQGLRDLCSLKVEGEGYRLSYRIVQDNLKLGISVVSDSCNPIKLTRDEWQETAIQTTANFINIEIHCSDTVAHQQRAKSRSCSVTNLKLPDWNSIQHRQYAPWDREVIRIDTANKSIEQSFSELIEKLAL</sequence>